<evidence type="ECO:0000256" key="4">
    <source>
        <dbReference type="ARBA" id="ARBA00022960"/>
    </source>
</evidence>
<feature type="transmembrane region" description="Helical" evidence="8">
    <location>
        <begin position="153"/>
        <end position="174"/>
    </location>
</feature>
<dbReference type="PANTHER" id="PTHR47019:SF1">
    <property type="entry name" value="LIPID II FLIPPASE MURJ"/>
    <property type="match status" value="1"/>
</dbReference>
<dbReference type="GO" id="GO:0034204">
    <property type="term" value="P:lipid translocation"/>
    <property type="evidence" value="ECO:0007669"/>
    <property type="project" value="TreeGrafter"/>
</dbReference>
<feature type="transmembrane region" description="Helical" evidence="8">
    <location>
        <begin position="230"/>
        <end position="248"/>
    </location>
</feature>
<reference evidence="9" key="1">
    <citation type="journal article" date="2014" name="Front. Microbiol.">
        <title>High frequency of phylogenetically diverse reductive dehalogenase-homologous genes in deep subseafloor sedimentary metagenomes.</title>
        <authorList>
            <person name="Kawai M."/>
            <person name="Futagami T."/>
            <person name="Toyoda A."/>
            <person name="Takaki Y."/>
            <person name="Nishi S."/>
            <person name="Hori S."/>
            <person name="Arai W."/>
            <person name="Tsubouchi T."/>
            <person name="Morono Y."/>
            <person name="Uchiyama I."/>
            <person name="Ito T."/>
            <person name="Fujiyama A."/>
            <person name="Inagaki F."/>
            <person name="Takami H."/>
        </authorList>
    </citation>
    <scope>NUCLEOTIDE SEQUENCE</scope>
    <source>
        <strain evidence="9">Expedition CK06-06</strain>
    </source>
</reference>
<evidence type="ECO:0000256" key="5">
    <source>
        <dbReference type="ARBA" id="ARBA00022984"/>
    </source>
</evidence>
<keyword evidence="3 8" id="KW-0812">Transmembrane</keyword>
<feature type="transmembrane region" description="Helical" evidence="8">
    <location>
        <begin position="78"/>
        <end position="100"/>
    </location>
</feature>
<dbReference type="GO" id="GO:0008360">
    <property type="term" value="P:regulation of cell shape"/>
    <property type="evidence" value="ECO:0007669"/>
    <property type="project" value="UniProtKB-KW"/>
</dbReference>
<evidence type="ECO:0000256" key="8">
    <source>
        <dbReference type="SAM" id="Phobius"/>
    </source>
</evidence>
<gene>
    <name evidence="9" type="ORF">S06H3_08418</name>
</gene>
<keyword evidence="5" id="KW-0573">Peptidoglycan synthesis</keyword>
<protein>
    <submittedName>
        <fullName evidence="9">Uncharacterized protein</fullName>
    </submittedName>
</protein>
<dbReference type="GO" id="GO:0009252">
    <property type="term" value="P:peptidoglycan biosynthetic process"/>
    <property type="evidence" value="ECO:0007669"/>
    <property type="project" value="UniProtKB-KW"/>
</dbReference>
<dbReference type="GO" id="GO:0005886">
    <property type="term" value="C:plasma membrane"/>
    <property type="evidence" value="ECO:0007669"/>
    <property type="project" value="UniProtKB-SubCell"/>
</dbReference>
<proteinExistence type="predicted"/>
<comment type="caution">
    <text evidence="9">The sequence shown here is derived from an EMBL/GenBank/DDBJ whole genome shotgun (WGS) entry which is preliminary data.</text>
</comment>
<feature type="transmembrane region" description="Helical" evidence="8">
    <location>
        <begin position="200"/>
        <end position="223"/>
    </location>
</feature>
<dbReference type="PRINTS" id="PR01806">
    <property type="entry name" value="VIRFACTRMVIN"/>
</dbReference>
<keyword evidence="4" id="KW-0133">Cell shape</keyword>
<dbReference type="GO" id="GO:0005525">
    <property type="term" value="F:GTP binding"/>
    <property type="evidence" value="ECO:0007669"/>
    <property type="project" value="InterPro"/>
</dbReference>
<feature type="non-terminal residue" evidence="9">
    <location>
        <position position="249"/>
    </location>
</feature>
<keyword evidence="6 8" id="KW-1133">Transmembrane helix</keyword>
<dbReference type="InterPro" id="IPR051050">
    <property type="entry name" value="Lipid_II_flippase_MurJ/MviN"/>
</dbReference>
<dbReference type="InterPro" id="IPR027417">
    <property type="entry name" value="P-loop_NTPase"/>
</dbReference>
<dbReference type="Pfam" id="PF03023">
    <property type="entry name" value="MurJ"/>
    <property type="match status" value="1"/>
</dbReference>
<evidence type="ECO:0000256" key="7">
    <source>
        <dbReference type="ARBA" id="ARBA00023136"/>
    </source>
</evidence>
<evidence type="ECO:0000313" key="9">
    <source>
        <dbReference type="EMBL" id="GAI08547.1"/>
    </source>
</evidence>
<dbReference type="InterPro" id="IPR004268">
    <property type="entry name" value="MurJ"/>
</dbReference>
<name>X1KNA0_9ZZZZ</name>
<sequence length="249" mass="27909">MVKDYHCNIENIRNFSIIAHIDHGKSTIADRLLEYTGTISEREKREQILDDMDLEREKIKYSFIVDFNGPGVKKLLKLLVPAMIGLAITQINVVVDRTIASTLIDGSISALYYSNRLVQFPLGAFGIAISIAIFPTLAKYTAKNNITEFKKSLLFGLRMLLFITVPSAVGLIALKDSLIRLIYEHGIFSRAATNMTASALLYYSIGLFAYACVRLITMSFYALKDTKTPVKIGIYIVFLNIALDLILIR</sequence>
<feature type="transmembrane region" description="Helical" evidence="8">
    <location>
        <begin position="120"/>
        <end position="141"/>
    </location>
</feature>
<dbReference type="GO" id="GO:0015648">
    <property type="term" value="F:lipid-linked peptidoglycan transporter activity"/>
    <property type="evidence" value="ECO:0007669"/>
    <property type="project" value="TreeGrafter"/>
</dbReference>
<keyword evidence="2" id="KW-1003">Cell membrane</keyword>
<dbReference type="SUPFAM" id="SSF52540">
    <property type="entry name" value="P-loop containing nucleoside triphosphate hydrolases"/>
    <property type="match status" value="1"/>
</dbReference>
<dbReference type="GO" id="GO:0003924">
    <property type="term" value="F:GTPase activity"/>
    <property type="evidence" value="ECO:0007669"/>
    <property type="project" value="InterPro"/>
</dbReference>
<dbReference type="AlphaFoldDB" id="X1KNA0"/>
<evidence type="ECO:0000256" key="1">
    <source>
        <dbReference type="ARBA" id="ARBA00004651"/>
    </source>
</evidence>
<keyword evidence="7 8" id="KW-0472">Membrane</keyword>
<evidence type="ECO:0000256" key="3">
    <source>
        <dbReference type="ARBA" id="ARBA00022692"/>
    </source>
</evidence>
<dbReference type="PANTHER" id="PTHR47019">
    <property type="entry name" value="LIPID II FLIPPASE MURJ"/>
    <property type="match status" value="1"/>
</dbReference>
<dbReference type="Gene3D" id="3.40.50.300">
    <property type="entry name" value="P-loop containing nucleotide triphosphate hydrolases"/>
    <property type="match status" value="1"/>
</dbReference>
<dbReference type="EMBL" id="BARV01003549">
    <property type="protein sequence ID" value="GAI08547.1"/>
    <property type="molecule type" value="Genomic_DNA"/>
</dbReference>
<organism evidence="9">
    <name type="scientific">marine sediment metagenome</name>
    <dbReference type="NCBI Taxonomy" id="412755"/>
    <lineage>
        <taxon>unclassified sequences</taxon>
        <taxon>metagenomes</taxon>
        <taxon>ecological metagenomes</taxon>
    </lineage>
</organism>
<evidence type="ECO:0000256" key="2">
    <source>
        <dbReference type="ARBA" id="ARBA00022475"/>
    </source>
</evidence>
<comment type="subcellular location">
    <subcellularLocation>
        <location evidence="1">Cell membrane</location>
        <topology evidence="1">Multi-pass membrane protein</topology>
    </subcellularLocation>
</comment>
<accession>X1KNA0</accession>
<evidence type="ECO:0000256" key="6">
    <source>
        <dbReference type="ARBA" id="ARBA00022989"/>
    </source>
</evidence>